<name>A0ABQ9Z2W6_9CRUS</name>
<feature type="compositionally biased region" description="Polar residues" evidence="1">
    <location>
        <begin position="41"/>
        <end position="57"/>
    </location>
</feature>
<comment type="caution">
    <text evidence="2">The sequence shown here is derived from an EMBL/GenBank/DDBJ whole genome shotgun (WGS) entry which is preliminary data.</text>
</comment>
<dbReference type="Proteomes" id="UP001234178">
    <property type="component" value="Unassembled WGS sequence"/>
</dbReference>
<keyword evidence="3" id="KW-1185">Reference proteome</keyword>
<feature type="region of interest" description="Disordered" evidence="1">
    <location>
        <begin position="20"/>
        <end position="123"/>
    </location>
</feature>
<evidence type="ECO:0000313" key="2">
    <source>
        <dbReference type="EMBL" id="KAK4007179.1"/>
    </source>
</evidence>
<proteinExistence type="predicted"/>
<evidence type="ECO:0000313" key="3">
    <source>
        <dbReference type="Proteomes" id="UP001234178"/>
    </source>
</evidence>
<dbReference type="EMBL" id="JAOYFB010000002">
    <property type="protein sequence ID" value="KAK4007179.1"/>
    <property type="molecule type" value="Genomic_DNA"/>
</dbReference>
<accession>A0ABQ9Z2W6</accession>
<reference evidence="2 3" key="1">
    <citation type="journal article" date="2023" name="Nucleic Acids Res.">
        <title>The hologenome of Daphnia magna reveals possible DNA methylation and microbiome-mediated evolution of the host genome.</title>
        <authorList>
            <person name="Chaturvedi A."/>
            <person name="Li X."/>
            <person name="Dhandapani V."/>
            <person name="Marshall H."/>
            <person name="Kissane S."/>
            <person name="Cuenca-Cambronero M."/>
            <person name="Asole G."/>
            <person name="Calvet F."/>
            <person name="Ruiz-Romero M."/>
            <person name="Marangio P."/>
            <person name="Guigo R."/>
            <person name="Rago D."/>
            <person name="Mirbahai L."/>
            <person name="Eastwood N."/>
            <person name="Colbourne J.K."/>
            <person name="Zhou J."/>
            <person name="Mallon E."/>
            <person name="Orsini L."/>
        </authorList>
    </citation>
    <scope>NUCLEOTIDE SEQUENCE [LARGE SCALE GENOMIC DNA]</scope>
    <source>
        <strain evidence="2">LRV0_1</strain>
    </source>
</reference>
<organism evidence="2 3">
    <name type="scientific">Daphnia magna</name>
    <dbReference type="NCBI Taxonomy" id="35525"/>
    <lineage>
        <taxon>Eukaryota</taxon>
        <taxon>Metazoa</taxon>
        <taxon>Ecdysozoa</taxon>
        <taxon>Arthropoda</taxon>
        <taxon>Crustacea</taxon>
        <taxon>Branchiopoda</taxon>
        <taxon>Diplostraca</taxon>
        <taxon>Cladocera</taxon>
        <taxon>Anomopoda</taxon>
        <taxon>Daphniidae</taxon>
        <taxon>Daphnia</taxon>
    </lineage>
</organism>
<feature type="compositionally biased region" description="Basic and acidic residues" evidence="1">
    <location>
        <begin position="29"/>
        <end position="40"/>
    </location>
</feature>
<gene>
    <name evidence="2" type="ORF">OUZ56_012339</name>
</gene>
<sequence length="123" mass="13740">MFTKALPRNAFERLQKLLARDASSSDSTALRERYEPKFEDSSFQGDGSSKWEQQAFSNCKVERSDREVANQNSAKDNGWRAPSSSFEERAGASGRQLLPKTGGKHSPPPGKQRLLRGHEETQA</sequence>
<protein>
    <submittedName>
        <fullName evidence="2">Uncharacterized protein</fullName>
    </submittedName>
</protein>
<evidence type="ECO:0000256" key="1">
    <source>
        <dbReference type="SAM" id="MobiDB-lite"/>
    </source>
</evidence>